<evidence type="ECO:0000313" key="7">
    <source>
        <dbReference type="EMBL" id="MCR2044928.1"/>
    </source>
</evidence>
<accession>A0A9X2MIZ8</accession>
<feature type="domain" description="Thioester" evidence="5">
    <location>
        <begin position="67"/>
        <end position="146"/>
    </location>
</feature>
<protein>
    <submittedName>
        <fullName evidence="7">SpaA isopeptide-forming pilin-related protein</fullName>
    </submittedName>
</protein>
<dbReference type="Gene3D" id="2.60.40.10">
    <property type="entry name" value="Immunoglobulins"/>
    <property type="match status" value="2"/>
</dbReference>
<dbReference type="InterPro" id="IPR013552">
    <property type="entry name" value="Thioester_dom"/>
</dbReference>
<keyword evidence="4" id="KW-1133">Transmembrane helix</keyword>
<evidence type="ECO:0000259" key="6">
    <source>
        <dbReference type="Pfam" id="PF17802"/>
    </source>
</evidence>
<name>A0A9X2MIZ8_9FIRM</name>
<dbReference type="Pfam" id="PF08341">
    <property type="entry name" value="TED"/>
    <property type="match status" value="1"/>
</dbReference>
<dbReference type="NCBIfam" id="TIGR01167">
    <property type="entry name" value="LPXTG_anchor"/>
    <property type="match status" value="1"/>
</dbReference>
<dbReference type="AlphaFoldDB" id="A0A9X2MIZ8"/>
<sequence>MLGNMTIMSRNSAEAAETPQYKKFHSINRGNVKAQGAGYLLGYIDRKVSDKTYTITTRIKEDEDNKPAYCLNYNLDSPKFNGNEFKKTNEKLNAKEYTALMYSYGGPKDKTSKALTPDERYYVSQVAMYSITDETTEITKNNLVKHMGTLIDHNKSEEILNNINSLIREIEENTLPLPKEEEISVKINGAISPMEQKGSYLESGMIQIINSNLNGLLKIDKKDLGKAYFVDLNGNQVDDKYVLEGNEVKLRIDTSNAGEGGKIGFTVNGQRNFSDANKYIQRHAKDTGVNGKKIQRIAWIGEVEKTASDSFSIEYDGIKRDIEITKTDYNGKPLDGAEFILLDKNGNEIQGPMETKDGKLLFENISLGEYKIVETKAPEGYVLNNEKKLVIVEGNSPELIKVNIENRPIIGSLKITKIDSHSGEKLSNSKFQIKNEKGEIIKEGITDENGIAIFDDLIYGKYKYVEIEAPEGYDLDTTEYPFEIKEDGEIVEIEIENKKTEKLKEIIKIDKTDKTDKKSTREIANISPNIEKKNKYTTKQSEKIGTTNLPKTGNTNDFMLYFSGIICILIGLYFKKSNI</sequence>
<feature type="transmembrane region" description="Helical" evidence="4">
    <location>
        <begin position="558"/>
        <end position="574"/>
    </location>
</feature>
<feature type="domain" description="SpaA-like prealbumin fold" evidence="6">
    <location>
        <begin position="321"/>
        <end position="406"/>
    </location>
</feature>
<evidence type="ECO:0000256" key="3">
    <source>
        <dbReference type="ARBA" id="ARBA00022729"/>
    </source>
</evidence>
<comment type="similarity">
    <text evidence="1">Belongs to the serine-aspartate repeat-containing protein (SDr) family.</text>
</comment>
<evidence type="ECO:0000256" key="2">
    <source>
        <dbReference type="ARBA" id="ARBA00022525"/>
    </source>
</evidence>
<reference evidence="7" key="1">
    <citation type="submission" date="2022-07" db="EMBL/GenBank/DDBJ databases">
        <title>Enhanced cultured diversity of the mouse gut microbiota enables custom-made synthetic communities.</title>
        <authorList>
            <person name="Afrizal A."/>
        </authorList>
    </citation>
    <scope>NUCLEOTIDE SEQUENCE</scope>
    <source>
        <strain evidence="7">DSM 29482</strain>
    </source>
</reference>
<evidence type="ECO:0000313" key="8">
    <source>
        <dbReference type="Proteomes" id="UP001142078"/>
    </source>
</evidence>
<dbReference type="InterPro" id="IPR013783">
    <property type="entry name" value="Ig-like_fold"/>
</dbReference>
<dbReference type="EMBL" id="JANJZL010000010">
    <property type="protein sequence ID" value="MCR2044928.1"/>
    <property type="molecule type" value="Genomic_DNA"/>
</dbReference>
<keyword evidence="4" id="KW-0812">Transmembrane</keyword>
<dbReference type="PANTHER" id="PTHR36108">
    <property type="entry name" value="COLOSSIN-B-RELATED"/>
    <property type="match status" value="1"/>
</dbReference>
<dbReference type="Proteomes" id="UP001142078">
    <property type="component" value="Unassembled WGS sequence"/>
</dbReference>
<feature type="domain" description="SpaA-like prealbumin fold" evidence="6">
    <location>
        <begin position="411"/>
        <end position="499"/>
    </location>
</feature>
<dbReference type="Pfam" id="PF17802">
    <property type="entry name" value="SpaA"/>
    <property type="match status" value="2"/>
</dbReference>
<proteinExistence type="inferred from homology"/>
<keyword evidence="8" id="KW-1185">Reference proteome</keyword>
<evidence type="ECO:0000259" key="5">
    <source>
        <dbReference type="Pfam" id="PF08341"/>
    </source>
</evidence>
<evidence type="ECO:0000256" key="4">
    <source>
        <dbReference type="SAM" id="Phobius"/>
    </source>
</evidence>
<keyword evidence="2" id="KW-0964">Secreted</keyword>
<keyword evidence="4" id="KW-0472">Membrane</keyword>
<dbReference type="InterPro" id="IPR041033">
    <property type="entry name" value="SpaA_PFL_dom_1"/>
</dbReference>
<evidence type="ECO:0000256" key="1">
    <source>
        <dbReference type="ARBA" id="ARBA00007257"/>
    </source>
</evidence>
<gene>
    <name evidence="7" type="ORF">NSA23_12515</name>
</gene>
<dbReference type="PANTHER" id="PTHR36108:SF13">
    <property type="entry name" value="COLOSSIN-B-RELATED"/>
    <property type="match status" value="1"/>
</dbReference>
<organism evidence="7 8">
    <name type="scientific">Anaerosalibacter massiliensis</name>
    <dbReference type="NCBI Taxonomy" id="1347392"/>
    <lineage>
        <taxon>Bacteria</taxon>
        <taxon>Bacillati</taxon>
        <taxon>Bacillota</taxon>
        <taxon>Tissierellia</taxon>
        <taxon>Tissierellales</taxon>
        <taxon>Sporanaerobacteraceae</taxon>
        <taxon>Anaerosalibacter</taxon>
    </lineage>
</organism>
<dbReference type="SUPFAM" id="SSF49478">
    <property type="entry name" value="Cna protein B-type domain"/>
    <property type="match status" value="2"/>
</dbReference>
<keyword evidence="3" id="KW-0732">Signal</keyword>
<comment type="caution">
    <text evidence="7">The sequence shown here is derived from an EMBL/GenBank/DDBJ whole genome shotgun (WGS) entry which is preliminary data.</text>
</comment>